<feature type="compositionally biased region" description="Basic residues" evidence="1">
    <location>
        <begin position="115"/>
        <end position="131"/>
    </location>
</feature>
<sequence>MADMDRYSLKRGLADIFNTGKLADFTIVCGPERFKVHKLIISLQSQYFDTLCNSGRYRDGHTGVVTLTSILQSVDPDDYTSWDDPETIKHMVYYFYHTDYQIDKPNITQMSPSPRKSKRVKTSHARPTRRRILFEEEDDDDDDDDDEPEQSPLPSHDAVIHAKVFAAAVKYGVPGLKTLAALKFAKVVFEQWNDDNFAQIVQFVFSTTAADVKDLREIVIKALLDHTAILSQPDIKAVLAAHADLMYSLILATTSSPKPSSPKSWFQDSPFDDRSSTCSCRYPECMTCLRQY</sequence>
<proteinExistence type="predicted"/>
<dbReference type="PANTHER" id="PTHR47843">
    <property type="entry name" value="BTB DOMAIN-CONTAINING PROTEIN-RELATED"/>
    <property type="match status" value="1"/>
</dbReference>
<reference evidence="3 4" key="1">
    <citation type="submission" date="2023-11" db="EMBL/GenBank/DDBJ databases">
        <title>An acidophilic fungus is an integral part of prey digestion in a carnivorous sundew plant.</title>
        <authorList>
            <person name="Tsai I.J."/>
        </authorList>
    </citation>
    <scope>NUCLEOTIDE SEQUENCE [LARGE SCALE GENOMIC DNA]</scope>
    <source>
        <strain evidence="3">169a</strain>
    </source>
</reference>
<dbReference type="Pfam" id="PF00651">
    <property type="entry name" value="BTB"/>
    <property type="match status" value="1"/>
</dbReference>
<keyword evidence="4" id="KW-1185">Reference proteome</keyword>
<dbReference type="InterPro" id="IPR000210">
    <property type="entry name" value="BTB/POZ_dom"/>
</dbReference>
<name>A0AAQ3MC89_9PEZI</name>
<dbReference type="CDD" id="cd18186">
    <property type="entry name" value="BTB_POZ_ZBTB_KLHL-like"/>
    <property type="match status" value="1"/>
</dbReference>
<protein>
    <recommendedName>
        <fullName evidence="2">BTB domain-containing protein</fullName>
    </recommendedName>
</protein>
<dbReference type="PROSITE" id="PS50097">
    <property type="entry name" value="BTB"/>
    <property type="match status" value="1"/>
</dbReference>
<dbReference type="PANTHER" id="PTHR47843:SF5">
    <property type="entry name" value="BTB_POZ DOMAIN PROTEIN"/>
    <property type="match status" value="1"/>
</dbReference>
<feature type="compositionally biased region" description="Acidic residues" evidence="1">
    <location>
        <begin position="135"/>
        <end position="149"/>
    </location>
</feature>
<dbReference type="InterPro" id="IPR011333">
    <property type="entry name" value="SKP1/BTB/POZ_sf"/>
</dbReference>
<dbReference type="EMBL" id="CP138593">
    <property type="protein sequence ID" value="WPH05107.1"/>
    <property type="molecule type" value="Genomic_DNA"/>
</dbReference>
<gene>
    <name evidence="3" type="ORF">R9X50_00800800</name>
</gene>
<dbReference type="Gene3D" id="3.30.710.10">
    <property type="entry name" value="Potassium Channel Kv1.1, Chain A"/>
    <property type="match status" value="1"/>
</dbReference>
<dbReference type="SUPFAM" id="SSF54695">
    <property type="entry name" value="POZ domain"/>
    <property type="match status" value="1"/>
</dbReference>
<dbReference type="AlphaFoldDB" id="A0AAQ3MC89"/>
<evidence type="ECO:0000259" key="2">
    <source>
        <dbReference type="PROSITE" id="PS50097"/>
    </source>
</evidence>
<evidence type="ECO:0000313" key="4">
    <source>
        <dbReference type="Proteomes" id="UP001303373"/>
    </source>
</evidence>
<accession>A0AAQ3MC89</accession>
<organism evidence="3 4">
    <name type="scientific">Acrodontium crateriforme</name>
    <dbReference type="NCBI Taxonomy" id="150365"/>
    <lineage>
        <taxon>Eukaryota</taxon>
        <taxon>Fungi</taxon>
        <taxon>Dikarya</taxon>
        <taxon>Ascomycota</taxon>
        <taxon>Pezizomycotina</taxon>
        <taxon>Dothideomycetes</taxon>
        <taxon>Dothideomycetidae</taxon>
        <taxon>Mycosphaerellales</taxon>
        <taxon>Teratosphaeriaceae</taxon>
        <taxon>Acrodontium</taxon>
    </lineage>
</organism>
<feature type="domain" description="BTB" evidence="2">
    <location>
        <begin position="23"/>
        <end position="104"/>
    </location>
</feature>
<dbReference type="Proteomes" id="UP001303373">
    <property type="component" value="Chromosome 14"/>
</dbReference>
<feature type="region of interest" description="Disordered" evidence="1">
    <location>
        <begin position="105"/>
        <end position="154"/>
    </location>
</feature>
<evidence type="ECO:0000256" key="1">
    <source>
        <dbReference type="SAM" id="MobiDB-lite"/>
    </source>
</evidence>
<evidence type="ECO:0000313" key="3">
    <source>
        <dbReference type="EMBL" id="WPH05107.1"/>
    </source>
</evidence>